<protein>
    <recommendedName>
        <fullName evidence="3">Secreted protein</fullName>
    </recommendedName>
</protein>
<dbReference type="AlphaFoldDB" id="A0AAV0AJ40"/>
<name>A0AAV0AJ40_PHAPC</name>
<dbReference type="EMBL" id="CALTRL010000417">
    <property type="protein sequence ID" value="CAH7668021.1"/>
    <property type="molecule type" value="Genomic_DNA"/>
</dbReference>
<keyword evidence="2" id="KW-1185">Reference proteome</keyword>
<evidence type="ECO:0000313" key="2">
    <source>
        <dbReference type="Proteomes" id="UP001153365"/>
    </source>
</evidence>
<organism evidence="1 2">
    <name type="scientific">Phakopsora pachyrhizi</name>
    <name type="common">Asian soybean rust disease fungus</name>
    <dbReference type="NCBI Taxonomy" id="170000"/>
    <lineage>
        <taxon>Eukaryota</taxon>
        <taxon>Fungi</taxon>
        <taxon>Dikarya</taxon>
        <taxon>Basidiomycota</taxon>
        <taxon>Pucciniomycotina</taxon>
        <taxon>Pucciniomycetes</taxon>
        <taxon>Pucciniales</taxon>
        <taxon>Phakopsoraceae</taxon>
        <taxon>Phakopsora</taxon>
    </lineage>
</organism>
<sequence length="108" mass="11799">FNAAARSTGSYLSPLVSMFGNFPRRSRLASILLPFAAFALTQAYHTVPAGYYPACARPLTAFGIFCVGRDSHQSLLPFAAFCPYAGIPQRCNTPLRCFHQHLPACFVP</sequence>
<accession>A0AAV0AJ40</accession>
<evidence type="ECO:0008006" key="3">
    <source>
        <dbReference type="Google" id="ProtNLM"/>
    </source>
</evidence>
<reference evidence="1" key="1">
    <citation type="submission" date="2022-06" db="EMBL/GenBank/DDBJ databases">
        <authorList>
            <consortium name="SYNGENTA / RWTH Aachen University"/>
        </authorList>
    </citation>
    <scope>NUCLEOTIDE SEQUENCE</scope>
</reference>
<feature type="non-terminal residue" evidence="1">
    <location>
        <position position="1"/>
    </location>
</feature>
<gene>
    <name evidence="1" type="ORF">PPACK8108_LOCUS2479</name>
</gene>
<proteinExistence type="predicted"/>
<evidence type="ECO:0000313" key="1">
    <source>
        <dbReference type="EMBL" id="CAH7668021.1"/>
    </source>
</evidence>
<comment type="caution">
    <text evidence="1">The sequence shown here is derived from an EMBL/GenBank/DDBJ whole genome shotgun (WGS) entry which is preliminary data.</text>
</comment>
<dbReference type="Proteomes" id="UP001153365">
    <property type="component" value="Unassembled WGS sequence"/>
</dbReference>